<name>A0A1I0EEH7_9BACT</name>
<dbReference type="CDD" id="cd06421">
    <property type="entry name" value="CESA_CelA_like"/>
    <property type="match status" value="1"/>
</dbReference>
<keyword evidence="8" id="KW-0326">Glycosidase</keyword>
<sequence length="822" mass="90465">MRPTQAFSAEAEHRPPPCAPPAPVVGYSLVSQSRQMRVLVAIGLALTAYFLWWFATSNPVGSPVLFWLLVVSLAFKLLRMLHEWYHYVAISHPVVPAAAPPAYTVDMLTTACPGEPRDMIIATLRAMQAVTYPHTSYLCDEGDDPVLRAECARLGVVHVTRQHKINAKAGNINHALQQATGQLCVVLDPDHVPSPDFLDHVLPYFADPAVGYAQVVQAYGNQAESLIARGAAQQTYHFYGPLMMGMNTYNTAQAIGANCTFRREALDSIGGHAAGLTEDMHTAMRLHAAGWKSVYVPVIVSRGLVPATLAGYYSQQLKWSRGAFELLLHVYPRLFARFSWRQRIHYLTLPLYFFSGVVTLIDVSVPVTALLTLEYPWHLSLPEFALHLTPVLVLSLLIRYNAQRWLREPHEQGLHLTGGLLRISAWWVYLLGFVYTLLRVRVPYIPTPKDGELGNEWKLSLPNLIAAGICVGAARYNHYFTHTPYALLMMGMALTNASILLAAVLMGQHRLLGYFTRLLTGPRPGRRLLGWARNWTGRLWAALLWRVQTAALLMAALVFGAHALLTVGLQSWRNQKAPSTALVWARTGVGKVRVGVGAEDATTAAAGSAARPVLASYRSAGLEPTTAGLAEVFLPAVPTASGLQKALEPLDKQGSIPLLSWEVTDVVRPVAGWTPAIELIRRRNKPLLLRPLIKATNPTAYRTAWRQLVARFQATGDTSAVWVWTPNHPDSLAAYFPGAVYVDWVAVDCRQAAAQGASSAARYADWRLPLAQRAELSSKPILLLLPLPTQQTPHATTRHLISHYPEVKACIFDGASFLTAGR</sequence>
<evidence type="ECO:0000256" key="1">
    <source>
        <dbReference type="ARBA" id="ARBA00004141"/>
    </source>
</evidence>
<protein>
    <submittedName>
        <fullName evidence="11">Cellulose synthase (UDP-forming)</fullName>
    </submittedName>
</protein>
<gene>
    <name evidence="11" type="ORF">SAMN04487998_1788</name>
</gene>
<evidence type="ECO:0000256" key="8">
    <source>
        <dbReference type="ARBA" id="ARBA00023295"/>
    </source>
</evidence>
<accession>A0A1I0EEH7</accession>
<dbReference type="PANTHER" id="PTHR43867">
    <property type="entry name" value="CELLULOSE SYNTHASE CATALYTIC SUBUNIT A [UDP-FORMING]"/>
    <property type="match status" value="1"/>
</dbReference>
<dbReference type="Gene3D" id="3.90.550.10">
    <property type="entry name" value="Spore Coat Polysaccharide Biosynthesis Protein SpsA, Chain A"/>
    <property type="match status" value="1"/>
</dbReference>
<dbReference type="InterPro" id="IPR050321">
    <property type="entry name" value="Glycosyltr_2/OpgH_subfam"/>
</dbReference>
<evidence type="ECO:0000256" key="5">
    <source>
        <dbReference type="ARBA" id="ARBA00022801"/>
    </source>
</evidence>
<keyword evidence="5" id="KW-0378">Hydrolase</keyword>
<evidence type="ECO:0000313" key="12">
    <source>
        <dbReference type="Proteomes" id="UP000198697"/>
    </source>
</evidence>
<dbReference type="GO" id="GO:0005886">
    <property type="term" value="C:plasma membrane"/>
    <property type="evidence" value="ECO:0007669"/>
    <property type="project" value="TreeGrafter"/>
</dbReference>
<dbReference type="Gene3D" id="3.20.20.80">
    <property type="entry name" value="Glycosidases"/>
    <property type="match status" value="1"/>
</dbReference>
<organism evidence="11 12">
    <name type="scientific">Hymenobacter actinosclerus</name>
    <dbReference type="NCBI Taxonomy" id="82805"/>
    <lineage>
        <taxon>Bacteria</taxon>
        <taxon>Pseudomonadati</taxon>
        <taxon>Bacteroidota</taxon>
        <taxon>Cytophagia</taxon>
        <taxon>Cytophagales</taxon>
        <taxon>Hymenobacteraceae</taxon>
        <taxon>Hymenobacter</taxon>
    </lineage>
</organism>
<dbReference type="InterPro" id="IPR029044">
    <property type="entry name" value="Nucleotide-diphossugar_trans"/>
</dbReference>
<feature type="domain" description="GH26" evidence="10">
    <location>
        <begin position="697"/>
        <end position="752"/>
    </location>
</feature>
<feature type="transmembrane region" description="Helical" evidence="9">
    <location>
        <begin position="414"/>
        <end position="438"/>
    </location>
</feature>
<evidence type="ECO:0000256" key="2">
    <source>
        <dbReference type="ARBA" id="ARBA00022676"/>
    </source>
</evidence>
<keyword evidence="4 9" id="KW-0812">Transmembrane</keyword>
<evidence type="ECO:0000256" key="3">
    <source>
        <dbReference type="ARBA" id="ARBA00022679"/>
    </source>
</evidence>
<dbReference type="EMBL" id="FOHS01000002">
    <property type="protein sequence ID" value="SET42878.1"/>
    <property type="molecule type" value="Genomic_DNA"/>
</dbReference>
<dbReference type="Proteomes" id="UP000198697">
    <property type="component" value="Unassembled WGS sequence"/>
</dbReference>
<evidence type="ECO:0000256" key="9">
    <source>
        <dbReference type="SAM" id="Phobius"/>
    </source>
</evidence>
<keyword evidence="7 9" id="KW-0472">Membrane</keyword>
<evidence type="ECO:0000256" key="4">
    <source>
        <dbReference type="ARBA" id="ARBA00022692"/>
    </source>
</evidence>
<dbReference type="Pfam" id="PF02156">
    <property type="entry name" value="Glyco_hydro_26"/>
    <property type="match status" value="1"/>
</dbReference>
<evidence type="ECO:0000259" key="10">
    <source>
        <dbReference type="Pfam" id="PF02156"/>
    </source>
</evidence>
<dbReference type="InterPro" id="IPR022790">
    <property type="entry name" value="GH26_dom"/>
</dbReference>
<feature type="transmembrane region" description="Helical" evidence="9">
    <location>
        <begin position="38"/>
        <end position="55"/>
    </location>
</feature>
<feature type="transmembrane region" description="Helical" evidence="9">
    <location>
        <begin position="384"/>
        <end position="402"/>
    </location>
</feature>
<keyword evidence="3" id="KW-0808">Transferase</keyword>
<evidence type="ECO:0000313" key="11">
    <source>
        <dbReference type="EMBL" id="SET42878.1"/>
    </source>
</evidence>
<comment type="subcellular location">
    <subcellularLocation>
        <location evidence="1">Membrane</location>
        <topology evidence="1">Multi-pass membrane protein</topology>
    </subcellularLocation>
</comment>
<keyword evidence="12" id="KW-1185">Reference proteome</keyword>
<dbReference type="PANTHER" id="PTHR43867:SF2">
    <property type="entry name" value="CELLULOSE SYNTHASE CATALYTIC SUBUNIT A [UDP-FORMING]"/>
    <property type="match status" value="1"/>
</dbReference>
<feature type="transmembrane region" description="Helical" evidence="9">
    <location>
        <begin position="551"/>
        <end position="569"/>
    </location>
</feature>
<dbReference type="AlphaFoldDB" id="A0A1I0EEH7"/>
<proteinExistence type="predicted"/>
<feature type="transmembrane region" description="Helical" evidence="9">
    <location>
        <begin position="485"/>
        <end position="507"/>
    </location>
</feature>
<dbReference type="InterPro" id="IPR017853">
    <property type="entry name" value="GH"/>
</dbReference>
<feature type="transmembrane region" description="Helical" evidence="9">
    <location>
        <begin position="351"/>
        <end position="372"/>
    </location>
</feature>
<evidence type="ECO:0000256" key="6">
    <source>
        <dbReference type="ARBA" id="ARBA00022989"/>
    </source>
</evidence>
<dbReference type="GO" id="GO:0016758">
    <property type="term" value="F:hexosyltransferase activity"/>
    <property type="evidence" value="ECO:0007669"/>
    <property type="project" value="TreeGrafter"/>
</dbReference>
<dbReference type="SUPFAM" id="SSF53448">
    <property type="entry name" value="Nucleotide-diphospho-sugar transferases"/>
    <property type="match status" value="1"/>
</dbReference>
<dbReference type="STRING" id="82805.SAMN04487998_1788"/>
<keyword evidence="2" id="KW-0328">Glycosyltransferase</keyword>
<feature type="transmembrane region" description="Helical" evidence="9">
    <location>
        <begin position="61"/>
        <end position="78"/>
    </location>
</feature>
<keyword evidence="6 9" id="KW-1133">Transmembrane helix</keyword>
<dbReference type="Pfam" id="PF13641">
    <property type="entry name" value="Glyco_tranf_2_3"/>
    <property type="match status" value="1"/>
</dbReference>
<evidence type="ECO:0000256" key="7">
    <source>
        <dbReference type="ARBA" id="ARBA00023136"/>
    </source>
</evidence>
<reference evidence="12" key="1">
    <citation type="submission" date="2016-10" db="EMBL/GenBank/DDBJ databases">
        <authorList>
            <person name="Varghese N."/>
            <person name="Submissions S."/>
        </authorList>
    </citation>
    <scope>NUCLEOTIDE SEQUENCE [LARGE SCALE GENOMIC DNA]</scope>
    <source>
        <strain evidence="12">DSM 15310</strain>
    </source>
</reference>
<dbReference type="GO" id="GO:0004553">
    <property type="term" value="F:hydrolase activity, hydrolyzing O-glycosyl compounds"/>
    <property type="evidence" value="ECO:0007669"/>
    <property type="project" value="InterPro"/>
</dbReference>
<dbReference type="SUPFAM" id="SSF51445">
    <property type="entry name" value="(Trans)glycosidases"/>
    <property type="match status" value="1"/>
</dbReference>